<keyword evidence="1" id="KW-1133">Transmembrane helix</keyword>
<evidence type="ECO:0000313" key="3">
    <source>
        <dbReference type="Proteomes" id="UP000193560"/>
    </source>
</evidence>
<protein>
    <submittedName>
        <fullName evidence="2">Uncharacterized protein</fullName>
    </submittedName>
</protein>
<feature type="transmembrane region" description="Helical" evidence="1">
    <location>
        <begin position="60"/>
        <end position="78"/>
    </location>
</feature>
<keyword evidence="3" id="KW-1185">Reference proteome</keyword>
<evidence type="ECO:0000256" key="1">
    <source>
        <dbReference type="SAM" id="Phobius"/>
    </source>
</evidence>
<keyword evidence="1" id="KW-0472">Membrane</keyword>
<dbReference type="EMBL" id="MCGE01000015">
    <property type="protein sequence ID" value="ORZ13987.1"/>
    <property type="molecule type" value="Genomic_DNA"/>
</dbReference>
<organism evidence="2 3">
    <name type="scientific">Absidia repens</name>
    <dbReference type="NCBI Taxonomy" id="90262"/>
    <lineage>
        <taxon>Eukaryota</taxon>
        <taxon>Fungi</taxon>
        <taxon>Fungi incertae sedis</taxon>
        <taxon>Mucoromycota</taxon>
        <taxon>Mucoromycotina</taxon>
        <taxon>Mucoromycetes</taxon>
        <taxon>Mucorales</taxon>
        <taxon>Cunninghamellaceae</taxon>
        <taxon>Absidia</taxon>
    </lineage>
</organism>
<comment type="caution">
    <text evidence="2">The sequence shown here is derived from an EMBL/GenBank/DDBJ whole genome shotgun (WGS) entry which is preliminary data.</text>
</comment>
<accession>A0A1X2ICN2</accession>
<gene>
    <name evidence="2" type="ORF">BCR42DRAFT_452576</name>
</gene>
<dbReference type="Proteomes" id="UP000193560">
    <property type="component" value="Unassembled WGS sequence"/>
</dbReference>
<sequence length="100" mass="11600">MGSTKKTTFIKADRNWWNSTWQSRFGIGGTTTELVRHANWKPLLLSKITVLISQKTNWTLVGPSAFLPAICYWTLFILDGSKWWKPIRINSISLVVKFYH</sequence>
<proteinExistence type="predicted"/>
<reference evidence="2 3" key="1">
    <citation type="submission" date="2016-07" db="EMBL/GenBank/DDBJ databases">
        <title>Pervasive Adenine N6-methylation of Active Genes in Fungi.</title>
        <authorList>
            <consortium name="DOE Joint Genome Institute"/>
            <person name="Mondo S.J."/>
            <person name="Dannebaum R.O."/>
            <person name="Kuo R.C."/>
            <person name="Labutti K."/>
            <person name="Haridas S."/>
            <person name="Kuo A."/>
            <person name="Salamov A."/>
            <person name="Ahrendt S.R."/>
            <person name="Lipzen A."/>
            <person name="Sullivan W."/>
            <person name="Andreopoulos W.B."/>
            <person name="Clum A."/>
            <person name="Lindquist E."/>
            <person name="Daum C."/>
            <person name="Ramamoorthy G.K."/>
            <person name="Gryganskyi A."/>
            <person name="Culley D."/>
            <person name="Magnuson J.K."/>
            <person name="James T.Y."/>
            <person name="O'Malley M.A."/>
            <person name="Stajich J.E."/>
            <person name="Spatafora J.W."/>
            <person name="Visel A."/>
            <person name="Grigoriev I.V."/>
        </authorList>
    </citation>
    <scope>NUCLEOTIDE SEQUENCE [LARGE SCALE GENOMIC DNA]</scope>
    <source>
        <strain evidence="2 3">NRRL 1336</strain>
    </source>
</reference>
<evidence type="ECO:0000313" key="2">
    <source>
        <dbReference type="EMBL" id="ORZ13987.1"/>
    </source>
</evidence>
<name>A0A1X2ICN2_9FUNG</name>
<dbReference type="AlphaFoldDB" id="A0A1X2ICN2"/>
<keyword evidence="1" id="KW-0812">Transmembrane</keyword>